<dbReference type="CDD" id="cd00146">
    <property type="entry name" value="PKD"/>
    <property type="match status" value="1"/>
</dbReference>
<evidence type="ECO:0000313" key="7">
    <source>
        <dbReference type="Proteomes" id="UP001549773"/>
    </source>
</evidence>
<organism evidence="6 7">
    <name type="scientific">Sediminicola luteus</name>
    <dbReference type="NCBI Taxonomy" id="319238"/>
    <lineage>
        <taxon>Bacteria</taxon>
        <taxon>Pseudomonadati</taxon>
        <taxon>Bacteroidota</taxon>
        <taxon>Flavobacteriia</taxon>
        <taxon>Flavobacteriales</taxon>
        <taxon>Flavobacteriaceae</taxon>
        <taxon>Sediminicola</taxon>
    </lineage>
</organism>
<keyword evidence="7" id="KW-1185">Reference proteome</keyword>
<sequence length="2678" mass="282953">MNKNYFNGWNSILIILLLLTTSNTLAQSFNASGLIGENLANPTSLDFGPNGNLFVSQQDGTILEYTVARDNAPAGSGTYNITNTATINIIKTGVPNHNDDGTVNTANTRQVTGIMTAGTATQPILYVSSSDSRIGGGPSTGDVNLDTNSGVLSRLTWNGSTWDKVDLVRGLPRCEENHSTNGMDMFQLNGNTYLLLQQGGNANRGAPSNNFAGTSETYLSGALLIVNLTQLEQMEAANGGPYVDTRQGSTKYIYDLPTLNDPTKADITNTSPNFPYPSGHPLYNATIDIGDPFGGNDGLNQAFTEPGGPVQIFSPGYRNAYDVVITADGRIYSGDNGPNTTWGGLPVIYTSAGNKKGDQSTTTYNPENGDYVTNDFNESGSTGHGDALHFVGNINDANGTYYGGHTVPLRAFPSRAGVITHKYNGSSWVVENSFNFGTLLNGVTGYFNSSFSITDFPDDPRQGENLAAAISSPKVNILDIVNSSTNGMCEYTASNFGGAMLGDLLTASFNGNINRYELNAAGDALLAKNNTFLNGFGSIPLDIIAQGDNDPFPGTIWAATYGGDNITVFEPTDFGACPQPGDAGYDPLADNDSDGYTNQDEIDNGTNICSGGSKPTDNDGDFISDLNDPDDDNDGILDVADAFAIDATNGTGLNLPVSYPFWNNDPGTGLFGLGFTGLMLDPAGATDYLNQFDPENLSFGGAGGKATIDGVDEGDALGSTNTQNNGFQFGVNVDANSAPFTVHAKIETPFSGIPPTDFQSYGIYIGNGDQDNYLKITLMDGTVNGDGIDGFEVLLEDAGTVTSQNTFDAPGLIQASSADIYFSVDPASNTAQPYYSMDGGETIVALGTPINLPLSFLDANDSKGLAVGLISTSSGPGDEFTATWDFINITENGPANLTMTPDPLDFGTLASDSGQVQLIPVLKNEGAPATGSIQVTNITFTGPDAALFTNTTNLPLSVGAGGSKTLPINFFPDGTVGAKSANIIITHTGVNSPLTVSLTAVLTDIVVVTRVNAGGAEVTANDGNPNWEFNGTTGAYTGQSYTVNTGSITTGNLVYANRDISIPSYITETTFNSLFQNERFDVAADPEMLFTFPIGNGLYQVNLYMGNSFSGTSSVGQRIFDVHMEGVAVQENIDLISEFGHQVGGMLSFIVPVSDGTLNLEFLHQLNKDNPLVNAIEILDVSNKDIAFGIFPVKDQVTVVGKSVSVEVNAYGGDSNEPVVYSISGQPSGLSIDSATGIISGIADASGITGGPNSDGIHMVTVIASKNGSSDVQTQFTWTVTPFSSYRINSGGNLVVATDGETNWESNNVSGASSSENYSVNTGIITTSGLQYTNRHASIPTYISQSVFNALFAQERYDIASGPEMEYQIPLENGNYKVNLYLGNSFSGTSQIGQRVFDVLIENAVVKDNLDLIAEFGHASGGMLSFEIVLTDGLLNIGFGHVVENPLINAIEILSSTGEVVDFEITPIADQSNVVGQTVSVSTSTTGGDPNESVSYALTGQPQGISINTSTGLITGTLPATAALEGPNGDGIYNVTVSASKTGSQDVQTQFIWTVSSFNTYRINAAGALVVSTDGDTNWEDNSTSGNFTSNNYSVNTGIILNANLQYANRDASIPAYIDQSTFNALFAQERYDTPSGDEMEFVIPLLNGNYEVNIYLGNSFAGTNTVGDRIFDIELEGTIVRDDLDLISEFGHQAGGMLSFPVSVQDGNLNIRFLHEVENPLVNAIEIRVDNSLYPPIFIDPIADQDNQVGESSTISVGASGGDPNANFTYSISGQPSGINIEPTNGQIFGTITADASEGGPNGDGIHQVTVVVTKPGSQAVSVSFNWTIGYQWINKDEDENYTARHENSFVQAGNKFYLMGGRENAKTIDIYDYNNNTWTSLQDSAPFEFNHFQATEYQGLIWVIGAFKSNNYPNEVPTDFIWAFDPSTNEWIQGPEIPAGRKRGSTGLVVHNNKFYIIAGNTNGHNPGYIPWFDEYDPATGVWTPLGDAPRARDHFFASVINNKLYIAGGRLSAFPNNVFNQTIPEVDVYDFASGTWSTLPTGQNLPTPRGGAAVANINNKLLVIGGEVQNQDVYGVNTTDALKITEQYNPVNGTWTRLADLNNERHGTQAIVSGDGVYILGGSPNLAGGNQKNMEYLGADNATGVASLASALIAPSLVDISEASQRDIILNAEDGNIGIFIRSMELSGPDAADFSIDAGNLTNFLIAAQGQHTITVGLTGTGTGRSATLTINYGTTSTLEIQLTTDNTAPVVNNPGTQYNNEGDSVALQIVANDASSNLSYSATGLPPTLTIDPITGLISGTVSEGGTGNGAFQEENGLVVIEAESATLDPTWSITTLGGATGIIAGSNHFSNQNGGTLTYDINITTPGVYRFNWRSFYSGGSPTDENDNWLRFPNNNDVWFFGFKGTPANEASLISNLQGSQTNIVFPGGSSRVTPATTPEGSSSNGFLKIYRSGGASQVYDWQAYTSDNDAHNIYVYFVNPGTYQMEVSERSAGHAIDKMALYKLDGPAYTKAQLTAAPESPISQGTNGAADNSPYNVQVVVEDDANPAGSSTIDFQWIIGEVGNPLAVANAIPLSGDVPLEVSFTGSDSTDDIGIVSYAWDFKDGNTSSQADPIHIFTTVGSYDVSLTVTDADGNTGTTTITIQVNDPTNEAPVAIATSDVSSGDAPLTVVF</sequence>
<dbReference type="Pfam" id="PF11721">
    <property type="entry name" value="Malectin"/>
    <property type="match status" value="3"/>
</dbReference>
<dbReference type="Gene3D" id="2.120.10.80">
    <property type="entry name" value="Kelch-type beta propeller"/>
    <property type="match status" value="2"/>
</dbReference>
<evidence type="ECO:0000256" key="3">
    <source>
        <dbReference type="SAM" id="MobiDB-lite"/>
    </source>
</evidence>
<dbReference type="SUPFAM" id="SSF49299">
    <property type="entry name" value="PKD domain"/>
    <property type="match status" value="1"/>
</dbReference>
<dbReference type="PANTHER" id="PTHR46344:SF27">
    <property type="entry name" value="KELCH REPEAT SUPERFAMILY PROTEIN"/>
    <property type="match status" value="1"/>
</dbReference>
<dbReference type="Pfam" id="PF24681">
    <property type="entry name" value="Kelch_KLHDC2_KLHL20_DRC7"/>
    <property type="match status" value="1"/>
</dbReference>
<accession>A0ABV2TYC5</accession>
<dbReference type="SMART" id="SM00089">
    <property type="entry name" value="PKD"/>
    <property type="match status" value="1"/>
</dbReference>
<dbReference type="SUPFAM" id="SSF49785">
    <property type="entry name" value="Galactose-binding domain-like"/>
    <property type="match status" value="3"/>
</dbReference>
<comment type="caution">
    <text evidence="6">The sequence shown here is derived from an EMBL/GenBank/DDBJ whole genome shotgun (WGS) entry which is preliminary data.</text>
</comment>
<dbReference type="InterPro" id="IPR011042">
    <property type="entry name" value="6-blade_b-propeller_TolB-like"/>
</dbReference>
<dbReference type="Pfam" id="PF18911">
    <property type="entry name" value="PKD_4"/>
    <property type="match status" value="1"/>
</dbReference>
<feature type="chain" id="PRO_5045924966" evidence="4">
    <location>
        <begin position="27"/>
        <end position="2678"/>
    </location>
</feature>
<dbReference type="Gene3D" id="2.120.10.30">
    <property type="entry name" value="TolB, C-terminal domain"/>
    <property type="match status" value="1"/>
</dbReference>
<proteinExistence type="predicted"/>
<dbReference type="Gene3D" id="2.60.120.430">
    <property type="entry name" value="Galactose-binding lectin"/>
    <property type="match status" value="3"/>
</dbReference>
<dbReference type="EMBL" id="JBEWYP010000007">
    <property type="protein sequence ID" value="MET7030278.1"/>
    <property type="molecule type" value="Genomic_DNA"/>
</dbReference>
<feature type="non-terminal residue" evidence="6">
    <location>
        <position position="2678"/>
    </location>
</feature>
<gene>
    <name evidence="6" type="ORF">ABXZ32_12790</name>
</gene>
<evidence type="ECO:0000313" key="6">
    <source>
        <dbReference type="EMBL" id="MET7030278.1"/>
    </source>
</evidence>
<dbReference type="InterPro" id="IPR013783">
    <property type="entry name" value="Ig-like_fold"/>
</dbReference>
<dbReference type="InterPro" id="IPR006652">
    <property type="entry name" value="Kelch_1"/>
</dbReference>
<keyword evidence="1" id="KW-0880">Kelch repeat</keyword>
<protein>
    <submittedName>
        <fullName evidence="6">Malectin domain-containing carbohydrate-binding protein</fullName>
    </submittedName>
</protein>
<dbReference type="Proteomes" id="UP001549773">
    <property type="component" value="Unassembled WGS sequence"/>
</dbReference>
<dbReference type="Pfam" id="PF05345">
    <property type="entry name" value="He_PIG"/>
    <property type="match status" value="4"/>
</dbReference>
<dbReference type="InterPro" id="IPR000601">
    <property type="entry name" value="PKD_dom"/>
</dbReference>
<feature type="signal peptide" evidence="4">
    <location>
        <begin position="1"/>
        <end position="26"/>
    </location>
</feature>
<dbReference type="InterPro" id="IPR021720">
    <property type="entry name" value="Malectin_dom"/>
</dbReference>
<reference evidence="6 7" key="1">
    <citation type="submission" date="2024-07" db="EMBL/GenBank/DDBJ databases">
        <title>The genome sequence of type strain Sediminicola luteus GDMCC 1.2596T.</title>
        <authorList>
            <person name="Liu Y."/>
        </authorList>
    </citation>
    <scope>NUCLEOTIDE SEQUENCE [LARGE SCALE GENOMIC DNA]</scope>
    <source>
        <strain evidence="6 7">GDMCC 1.2596</strain>
    </source>
</reference>
<evidence type="ECO:0000256" key="2">
    <source>
        <dbReference type="ARBA" id="ARBA00022737"/>
    </source>
</evidence>
<name>A0ABV2TYC5_9FLAO</name>
<feature type="region of interest" description="Disordered" evidence="3">
    <location>
        <begin position="599"/>
        <end position="628"/>
    </location>
</feature>
<evidence type="ECO:0000259" key="5">
    <source>
        <dbReference type="PROSITE" id="PS50093"/>
    </source>
</evidence>
<dbReference type="SUPFAM" id="SSF49313">
    <property type="entry name" value="Cadherin-like"/>
    <property type="match status" value="2"/>
</dbReference>
<feature type="compositionally biased region" description="Acidic residues" evidence="3">
    <location>
        <begin position="618"/>
        <end position="628"/>
    </location>
</feature>
<evidence type="ECO:0000256" key="4">
    <source>
        <dbReference type="SAM" id="SignalP"/>
    </source>
</evidence>
<dbReference type="InterPro" id="IPR015915">
    <property type="entry name" value="Kelch-typ_b-propeller"/>
</dbReference>
<dbReference type="SUPFAM" id="SSF117281">
    <property type="entry name" value="Kelch motif"/>
    <property type="match status" value="1"/>
</dbReference>
<keyword evidence="4" id="KW-0732">Signal</keyword>
<feature type="compositionally biased region" description="Polar residues" evidence="3">
    <location>
        <begin position="599"/>
        <end position="615"/>
    </location>
</feature>
<dbReference type="InterPro" id="IPR008979">
    <property type="entry name" value="Galactose-bd-like_sf"/>
</dbReference>
<dbReference type="SMART" id="SM00612">
    <property type="entry name" value="Kelch"/>
    <property type="match status" value="5"/>
</dbReference>
<dbReference type="RefSeq" id="WP_354619070.1">
    <property type="nucleotide sequence ID" value="NZ_JBEWYP010000007.1"/>
</dbReference>
<dbReference type="PANTHER" id="PTHR46344">
    <property type="entry name" value="OS02G0202900 PROTEIN"/>
    <property type="match status" value="1"/>
</dbReference>
<dbReference type="InterPro" id="IPR022409">
    <property type="entry name" value="PKD/Chitinase_dom"/>
</dbReference>
<dbReference type="PROSITE" id="PS50093">
    <property type="entry name" value="PKD"/>
    <property type="match status" value="1"/>
</dbReference>
<keyword evidence="2" id="KW-0677">Repeat</keyword>
<dbReference type="InterPro" id="IPR015919">
    <property type="entry name" value="Cadherin-like_sf"/>
</dbReference>
<feature type="domain" description="PKD" evidence="5">
    <location>
        <begin position="2571"/>
        <end position="2651"/>
    </location>
</feature>
<dbReference type="InterPro" id="IPR035986">
    <property type="entry name" value="PKD_dom_sf"/>
</dbReference>
<dbReference type="Gene3D" id="2.60.40.10">
    <property type="entry name" value="Immunoglobulins"/>
    <property type="match status" value="5"/>
</dbReference>
<evidence type="ECO:0000256" key="1">
    <source>
        <dbReference type="ARBA" id="ARBA00022441"/>
    </source>
</evidence>